<sequence length="128" mass="14638">MDENEKAAAIEVLIDHFRDHALGVSRDYKRARKGLKRVLKDDMQAPEDIFEWTGDDFTMAGLNYLAVSKVVSEERRLGTNLVFDDSFVIDHIKPKEWSQQPSSIPGDEFTLTFGDQVVTVPAAWRIQR</sequence>
<comment type="caution">
    <text evidence="1">The sequence shown here is derived from an EMBL/GenBank/DDBJ whole genome shotgun (WGS) entry which is preliminary data.</text>
</comment>
<proteinExistence type="predicted"/>
<evidence type="ECO:0008006" key="3">
    <source>
        <dbReference type="Google" id="ProtNLM"/>
    </source>
</evidence>
<dbReference type="EMBL" id="JAPCWZ010000009">
    <property type="protein sequence ID" value="KAK8852066.1"/>
    <property type="molecule type" value="Genomic_DNA"/>
</dbReference>
<organism evidence="1 2">
    <name type="scientific">Apiospora arundinis</name>
    <dbReference type="NCBI Taxonomy" id="335852"/>
    <lineage>
        <taxon>Eukaryota</taxon>
        <taxon>Fungi</taxon>
        <taxon>Dikarya</taxon>
        <taxon>Ascomycota</taxon>
        <taxon>Pezizomycotina</taxon>
        <taxon>Sordariomycetes</taxon>
        <taxon>Xylariomycetidae</taxon>
        <taxon>Amphisphaeriales</taxon>
        <taxon>Apiosporaceae</taxon>
        <taxon>Apiospora</taxon>
    </lineage>
</organism>
<keyword evidence="2" id="KW-1185">Reference proteome</keyword>
<accession>A0ABR2HSJ7</accession>
<reference evidence="1 2" key="1">
    <citation type="journal article" date="2024" name="IMA Fungus">
        <title>Apiospora arundinis, a panoply of carbohydrate-active enzymes and secondary metabolites.</title>
        <authorList>
            <person name="Sorensen T."/>
            <person name="Petersen C."/>
            <person name="Muurmann A.T."/>
            <person name="Christiansen J.V."/>
            <person name="Brundto M.L."/>
            <person name="Overgaard C.K."/>
            <person name="Boysen A.T."/>
            <person name="Wollenberg R.D."/>
            <person name="Larsen T.O."/>
            <person name="Sorensen J.L."/>
            <person name="Nielsen K.L."/>
            <person name="Sondergaard T.E."/>
        </authorList>
    </citation>
    <scope>NUCLEOTIDE SEQUENCE [LARGE SCALE GENOMIC DNA]</scope>
    <source>
        <strain evidence="1 2">AAU 773</strain>
    </source>
</reference>
<protein>
    <recommendedName>
        <fullName evidence="3">HNH endonuclease</fullName>
    </recommendedName>
</protein>
<evidence type="ECO:0000313" key="1">
    <source>
        <dbReference type="EMBL" id="KAK8852066.1"/>
    </source>
</evidence>
<dbReference type="Proteomes" id="UP001390339">
    <property type="component" value="Unassembled WGS sequence"/>
</dbReference>
<gene>
    <name evidence="1" type="ORF">PGQ11_014545</name>
</gene>
<name>A0ABR2HSJ7_9PEZI</name>
<evidence type="ECO:0000313" key="2">
    <source>
        <dbReference type="Proteomes" id="UP001390339"/>
    </source>
</evidence>